<proteinExistence type="predicted"/>
<sequence length="113" mass="13039">MLYGVASAPAIWQRAIEQVLQGLPGVQCILDDMVITGRNDKEHIENLAKGTVRRNKLTSGAIDSEVFAIETDWFRFANDRAGGRMRWEEKKREKKKNSKRSKHRQKEILMNNL</sequence>
<protein>
    <recommendedName>
        <fullName evidence="4">Reverse transcriptase domain-containing protein</fullName>
    </recommendedName>
</protein>
<reference evidence="2" key="1">
    <citation type="submission" date="2019-08" db="EMBL/GenBank/DDBJ databases">
        <title>The improved chromosome-level genome for the pearl oyster Pinctada fucata martensii using PacBio sequencing and Hi-C.</title>
        <authorList>
            <person name="Zheng Z."/>
        </authorList>
    </citation>
    <scope>NUCLEOTIDE SEQUENCE</scope>
    <source>
        <strain evidence="2">ZZ-2019</strain>
        <tissue evidence="2">Adductor muscle</tissue>
    </source>
</reference>
<name>A0AA88YNC1_PINIB</name>
<accession>A0AA88YNC1</accession>
<keyword evidence="3" id="KW-1185">Reference proteome</keyword>
<gene>
    <name evidence="2" type="ORF">FSP39_009354</name>
</gene>
<feature type="compositionally biased region" description="Basic residues" evidence="1">
    <location>
        <begin position="92"/>
        <end position="105"/>
    </location>
</feature>
<dbReference type="InterPro" id="IPR043502">
    <property type="entry name" value="DNA/RNA_pol_sf"/>
</dbReference>
<evidence type="ECO:0000313" key="3">
    <source>
        <dbReference type="Proteomes" id="UP001186944"/>
    </source>
</evidence>
<feature type="region of interest" description="Disordered" evidence="1">
    <location>
        <begin position="85"/>
        <end position="113"/>
    </location>
</feature>
<comment type="caution">
    <text evidence="2">The sequence shown here is derived from an EMBL/GenBank/DDBJ whole genome shotgun (WGS) entry which is preliminary data.</text>
</comment>
<dbReference type="Proteomes" id="UP001186944">
    <property type="component" value="Unassembled WGS sequence"/>
</dbReference>
<evidence type="ECO:0008006" key="4">
    <source>
        <dbReference type="Google" id="ProtNLM"/>
    </source>
</evidence>
<dbReference type="EMBL" id="VSWD01000001">
    <property type="protein sequence ID" value="KAK3108502.1"/>
    <property type="molecule type" value="Genomic_DNA"/>
</dbReference>
<evidence type="ECO:0000313" key="2">
    <source>
        <dbReference type="EMBL" id="KAK3108502.1"/>
    </source>
</evidence>
<dbReference type="AlphaFoldDB" id="A0AA88YNC1"/>
<dbReference type="SUPFAM" id="SSF56672">
    <property type="entry name" value="DNA/RNA polymerases"/>
    <property type="match status" value="1"/>
</dbReference>
<organism evidence="2 3">
    <name type="scientific">Pinctada imbricata</name>
    <name type="common">Atlantic pearl-oyster</name>
    <name type="synonym">Pinctada martensii</name>
    <dbReference type="NCBI Taxonomy" id="66713"/>
    <lineage>
        <taxon>Eukaryota</taxon>
        <taxon>Metazoa</taxon>
        <taxon>Spiralia</taxon>
        <taxon>Lophotrochozoa</taxon>
        <taxon>Mollusca</taxon>
        <taxon>Bivalvia</taxon>
        <taxon>Autobranchia</taxon>
        <taxon>Pteriomorphia</taxon>
        <taxon>Pterioida</taxon>
        <taxon>Pterioidea</taxon>
        <taxon>Pteriidae</taxon>
        <taxon>Pinctada</taxon>
    </lineage>
</organism>
<dbReference type="InterPro" id="IPR043128">
    <property type="entry name" value="Rev_trsase/Diguanyl_cyclase"/>
</dbReference>
<dbReference type="Gene3D" id="3.30.70.270">
    <property type="match status" value="1"/>
</dbReference>
<evidence type="ECO:0000256" key="1">
    <source>
        <dbReference type="SAM" id="MobiDB-lite"/>
    </source>
</evidence>